<protein>
    <submittedName>
        <fullName evidence="3">Type II toxin-antitoxin system RelE/ParE family toxin</fullName>
    </submittedName>
</protein>
<organism evidence="3 4">
    <name type="scientific">Rheinheimera muenzenbergensis</name>
    <dbReference type="NCBI Taxonomy" id="1193628"/>
    <lineage>
        <taxon>Bacteria</taxon>
        <taxon>Pseudomonadati</taxon>
        <taxon>Pseudomonadota</taxon>
        <taxon>Gammaproteobacteria</taxon>
        <taxon>Chromatiales</taxon>
        <taxon>Chromatiaceae</taxon>
        <taxon>Rheinheimera</taxon>
    </lineage>
</organism>
<dbReference type="Gene3D" id="3.30.2310.20">
    <property type="entry name" value="RelE-like"/>
    <property type="match status" value="1"/>
</dbReference>
<dbReference type="Proteomes" id="UP001375382">
    <property type="component" value="Unassembled WGS sequence"/>
</dbReference>
<evidence type="ECO:0000256" key="1">
    <source>
        <dbReference type="ARBA" id="ARBA00006226"/>
    </source>
</evidence>
<keyword evidence="2" id="KW-1277">Toxin-antitoxin system</keyword>
<evidence type="ECO:0000256" key="2">
    <source>
        <dbReference type="ARBA" id="ARBA00022649"/>
    </source>
</evidence>
<comment type="similarity">
    <text evidence="1">Belongs to the RelE toxin family.</text>
</comment>
<keyword evidence="4" id="KW-1185">Reference proteome</keyword>
<dbReference type="PANTHER" id="PTHR33755:SF5">
    <property type="entry name" value="TYPE II TOXIN-ANTITOXIN SYSTEM RELE_PARE FAMILY TOXIN"/>
    <property type="match status" value="1"/>
</dbReference>
<proteinExistence type="inferred from homology"/>
<dbReference type="InterPro" id="IPR051803">
    <property type="entry name" value="TA_system_RelE-like_toxin"/>
</dbReference>
<dbReference type="EMBL" id="JALAAR010000024">
    <property type="protein sequence ID" value="MEH8019354.1"/>
    <property type="molecule type" value="Genomic_DNA"/>
</dbReference>
<reference evidence="3 4" key="1">
    <citation type="journal article" date="2023" name="Ecotoxicol. Environ. Saf.">
        <title>Mercury remediation potential of mercury-resistant strain Rheinheimera metallidurans sp. nov. isolated from a municipal waste dumping site.</title>
        <authorList>
            <person name="Yadav V."/>
            <person name="Manjhi A."/>
            <person name="Vadakedath N."/>
        </authorList>
    </citation>
    <scope>NUCLEOTIDE SEQUENCE [LARGE SCALE GENOMIC DNA]</scope>
    <source>
        <strain evidence="3 4">E-49</strain>
    </source>
</reference>
<gene>
    <name evidence="3" type="ORF">MN202_19130</name>
</gene>
<dbReference type="RefSeq" id="WP_335737748.1">
    <property type="nucleotide sequence ID" value="NZ_JALAAR010000024.1"/>
</dbReference>
<dbReference type="PANTHER" id="PTHR33755">
    <property type="entry name" value="TOXIN PARE1-RELATED"/>
    <property type="match status" value="1"/>
</dbReference>
<evidence type="ECO:0000313" key="4">
    <source>
        <dbReference type="Proteomes" id="UP001375382"/>
    </source>
</evidence>
<evidence type="ECO:0000313" key="3">
    <source>
        <dbReference type="EMBL" id="MEH8019354.1"/>
    </source>
</evidence>
<dbReference type="Pfam" id="PF05016">
    <property type="entry name" value="ParE_toxin"/>
    <property type="match status" value="1"/>
</dbReference>
<name>A0ABU8CC67_9GAMM</name>
<accession>A0ABU8CC67</accession>
<dbReference type="InterPro" id="IPR035093">
    <property type="entry name" value="RelE/ParE_toxin_dom_sf"/>
</dbReference>
<dbReference type="InterPro" id="IPR007712">
    <property type="entry name" value="RelE/ParE_toxin"/>
</dbReference>
<sequence length="95" mass="10987">MRLELAQSALSDLLAIKAWYIEQGVPHIGQRFVTDIMAAVQRLTIQPDSGRMVPEFNQANIREIILPPFRVVYLRDTDCISLIRVWRGERQLQLP</sequence>
<comment type="caution">
    <text evidence="3">The sequence shown here is derived from an EMBL/GenBank/DDBJ whole genome shotgun (WGS) entry which is preliminary data.</text>
</comment>